<accession>A0A941FKT3</accession>
<dbReference type="Proteomes" id="UP000680045">
    <property type="component" value="Unassembled WGS sequence"/>
</dbReference>
<evidence type="ECO:0000313" key="2">
    <source>
        <dbReference type="Proteomes" id="UP000680045"/>
    </source>
</evidence>
<sequence>MSVFEQTKSVGHYHRISFYRPVFILSWMGDFGPLWKGTSDKEVIEETAIKKMIFPMILR</sequence>
<proteinExistence type="predicted"/>
<dbReference type="AlphaFoldDB" id="A0A941FKT3"/>
<dbReference type="EMBL" id="JAGTPW010000057">
    <property type="protein sequence ID" value="MBR8645924.1"/>
    <property type="molecule type" value="Genomic_DNA"/>
</dbReference>
<comment type="caution">
    <text evidence="1">The sequence shown here is derived from an EMBL/GenBank/DDBJ whole genome shotgun (WGS) entry which is preliminary data.</text>
</comment>
<organism evidence="1 2">
    <name type="scientific">Peribacillus frigoritolerans</name>
    <dbReference type="NCBI Taxonomy" id="450367"/>
    <lineage>
        <taxon>Bacteria</taxon>
        <taxon>Bacillati</taxon>
        <taxon>Bacillota</taxon>
        <taxon>Bacilli</taxon>
        <taxon>Bacillales</taxon>
        <taxon>Bacillaceae</taxon>
        <taxon>Peribacillus</taxon>
    </lineage>
</organism>
<reference evidence="1" key="1">
    <citation type="submission" date="2021-04" db="EMBL/GenBank/DDBJ databases">
        <title>Whole genome sequencing of Enterococci isolates from hospitalized patients.</title>
        <authorList>
            <person name="Ogoti B.M."/>
            <person name="Onyambu F.G."/>
        </authorList>
    </citation>
    <scope>NUCLEOTIDE SEQUENCE</scope>
    <source>
        <strain evidence="1">242</strain>
    </source>
</reference>
<name>A0A941FKT3_9BACI</name>
<protein>
    <submittedName>
        <fullName evidence="1">Uncharacterized protein</fullName>
    </submittedName>
</protein>
<evidence type="ECO:0000313" key="1">
    <source>
        <dbReference type="EMBL" id="MBR8645924.1"/>
    </source>
</evidence>
<gene>
    <name evidence="1" type="ORF">KEH51_23990</name>
</gene>